<feature type="compositionally biased region" description="Basic and acidic residues" evidence="1">
    <location>
        <begin position="19"/>
        <end position="35"/>
    </location>
</feature>
<dbReference type="PANTHER" id="PTHR20916:SF18">
    <property type="entry name" value="IPT_TIG DOMAIN-CONTAINING PROTEIN"/>
    <property type="match status" value="1"/>
</dbReference>
<sequence>MKDNKDKPIFTMTLRSRQKKENEKTIKEKNNENKNNKKVKNIKNKKIGRNKKVKKEESDYESESENYSNGIESDYEYSKENNDDSDSSFETENSRKRKRVKKENININIKKLKKDEELYKFNRNAFSKETPQTVIEIREKLIQGIIPEKKKLLMSYFKTGPGDYAEGDQFFGIPVPGVRSVLKFCKNLDFENLFWLMTSSYHEERMLGAQYMTELSKKLIKEEEKKKRKNNKNTQSYHFILDSINDSLNKYKCHTIPDLIHCLITKKGWKPGERQGWDVLDIEASIKRQEQKFKRLGESRPIFLNNASNNNDNNNKKCKYQYCSNIGITDPIKIQKQILFEYYIECMPWIDNWDLVDLTCRDIIGDFLTELDYEEIKNILYCWLTYNINDQLAGYSRLKIKKDGKNNGIKNTFLNSLEDDTSLTTIWTKRVAIICTFYFINKSDFRYTIYIMEKLLDFNDETIHGPIIPQNLNNNNNNNKKFHDLIEKASGWMLREIGKRDTSCSGKGCKCILKDSNETNNKKNNNSSIFNLYANEKKTLIHFLNKYAWKMPRTMLRYSIEKLPTSSKSTYLNATKPLE</sequence>
<proteinExistence type="predicted"/>
<feature type="compositionally biased region" description="Basic residues" evidence="1">
    <location>
        <begin position="36"/>
        <end position="53"/>
    </location>
</feature>
<comment type="caution">
    <text evidence="2">The sequence shown here is derived from an EMBL/GenBank/DDBJ whole genome shotgun (WGS) entry which is preliminary data.</text>
</comment>
<protein>
    <submittedName>
        <fullName evidence="2">Uncharacterized protein</fullName>
    </submittedName>
</protein>
<dbReference type="InterPro" id="IPR014825">
    <property type="entry name" value="DNA_alkylation"/>
</dbReference>
<dbReference type="STRING" id="1754192.A0A1Y1WX65"/>
<evidence type="ECO:0000313" key="3">
    <source>
        <dbReference type="Proteomes" id="UP000193944"/>
    </source>
</evidence>
<dbReference type="PANTHER" id="PTHR20916">
    <property type="entry name" value="CYSTEINE AND GLYCINE-RICH PROTEIN 2 BINDING PROTEIN"/>
    <property type="match status" value="1"/>
</dbReference>
<feature type="region of interest" description="Disordered" evidence="1">
    <location>
        <begin position="1"/>
        <end position="99"/>
    </location>
</feature>
<reference evidence="2 3" key="2">
    <citation type="submission" date="2016-08" db="EMBL/GenBank/DDBJ databases">
        <title>Pervasive Adenine N6-methylation of Active Genes in Fungi.</title>
        <authorList>
            <consortium name="DOE Joint Genome Institute"/>
            <person name="Mondo S.J."/>
            <person name="Dannebaum R.O."/>
            <person name="Kuo R.C."/>
            <person name="Labutti K."/>
            <person name="Haridas S."/>
            <person name="Kuo A."/>
            <person name="Salamov A."/>
            <person name="Ahrendt S.R."/>
            <person name="Lipzen A."/>
            <person name="Sullivan W."/>
            <person name="Andreopoulos W.B."/>
            <person name="Clum A."/>
            <person name="Lindquist E."/>
            <person name="Daum C."/>
            <person name="Ramamoorthy G.K."/>
            <person name="Gryganskyi A."/>
            <person name="Culley D."/>
            <person name="Magnuson J.K."/>
            <person name="James T.Y."/>
            <person name="O'Malley M.A."/>
            <person name="Stajich J.E."/>
            <person name="Spatafora J.W."/>
            <person name="Visel A."/>
            <person name="Grigoriev I.V."/>
        </authorList>
    </citation>
    <scope>NUCLEOTIDE SEQUENCE [LARGE SCALE GENOMIC DNA]</scope>
    <source>
        <strain evidence="2 3">S4</strain>
    </source>
</reference>
<keyword evidence="3" id="KW-1185">Reference proteome</keyword>
<evidence type="ECO:0000256" key="1">
    <source>
        <dbReference type="SAM" id="MobiDB-lite"/>
    </source>
</evidence>
<organism evidence="2 3">
    <name type="scientific">Anaeromyces robustus</name>
    <dbReference type="NCBI Taxonomy" id="1754192"/>
    <lineage>
        <taxon>Eukaryota</taxon>
        <taxon>Fungi</taxon>
        <taxon>Fungi incertae sedis</taxon>
        <taxon>Chytridiomycota</taxon>
        <taxon>Chytridiomycota incertae sedis</taxon>
        <taxon>Neocallimastigomycetes</taxon>
        <taxon>Neocallimastigales</taxon>
        <taxon>Neocallimastigaceae</taxon>
        <taxon>Anaeromyces</taxon>
    </lineage>
</organism>
<dbReference type="Pfam" id="PF08713">
    <property type="entry name" value="DNA_alkylation"/>
    <property type="match status" value="1"/>
</dbReference>
<dbReference type="Proteomes" id="UP000193944">
    <property type="component" value="Unassembled WGS sequence"/>
</dbReference>
<accession>A0A1Y1WX65</accession>
<gene>
    <name evidence="2" type="ORF">BCR32DRAFT_295199</name>
</gene>
<dbReference type="AlphaFoldDB" id="A0A1Y1WX65"/>
<dbReference type="Gene3D" id="1.25.10.90">
    <property type="match status" value="2"/>
</dbReference>
<name>A0A1Y1WX65_9FUNG</name>
<dbReference type="EMBL" id="MCFG01000221">
    <property type="protein sequence ID" value="ORX78149.1"/>
    <property type="molecule type" value="Genomic_DNA"/>
</dbReference>
<evidence type="ECO:0000313" key="2">
    <source>
        <dbReference type="EMBL" id="ORX78149.1"/>
    </source>
</evidence>
<reference evidence="2 3" key="1">
    <citation type="submission" date="2016-08" db="EMBL/GenBank/DDBJ databases">
        <title>A Parts List for Fungal Cellulosomes Revealed by Comparative Genomics.</title>
        <authorList>
            <consortium name="DOE Joint Genome Institute"/>
            <person name="Haitjema C.H."/>
            <person name="Gilmore S.P."/>
            <person name="Henske J.K."/>
            <person name="Solomon K.V."/>
            <person name="De Groot R."/>
            <person name="Kuo A."/>
            <person name="Mondo S.J."/>
            <person name="Salamov A.A."/>
            <person name="Labutti K."/>
            <person name="Zhao Z."/>
            <person name="Chiniquy J."/>
            <person name="Barry K."/>
            <person name="Brewer H.M."/>
            <person name="Purvine S.O."/>
            <person name="Wright A.T."/>
            <person name="Boxma B."/>
            <person name="Van Alen T."/>
            <person name="Hackstein J.H."/>
            <person name="Baker S.E."/>
            <person name="Grigoriev I.V."/>
            <person name="O'Malley M.A."/>
        </authorList>
    </citation>
    <scope>NUCLEOTIDE SEQUENCE [LARGE SCALE GENOMIC DNA]</scope>
    <source>
        <strain evidence="2 3">S4</strain>
    </source>
</reference>
<dbReference type="OrthoDB" id="10029550at2759"/>